<evidence type="ECO:0000256" key="7">
    <source>
        <dbReference type="SAM" id="Phobius"/>
    </source>
</evidence>
<evidence type="ECO:0000256" key="3">
    <source>
        <dbReference type="ARBA" id="ARBA00022989"/>
    </source>
</evidence>
<reference evidence="9" key="1">
    <citation type="submission" date="2023-05" db="EMBL/GenBank/DDBJ databases">
        <title>Genome and transcriptome analyses reveal genes involved in the formation of fine ridges on petal epidermal cells in Hibiscus trionum.</title>
        <authorList>
            <person name="Koshimizu S."/>
            <person name="Masuda S."/>
            <person name="Ishii T."/>
            <person name="Shirasu K."/>
            <person name="Hoshino A."/>
            <person name="Arita M."/>
        </authorList>
    </citation>
    <scope>NUCLEOTIDE SEQUENCE</scope>
    <source>
        <strain evidence="9">Hamamatsu line</strain>
    </source>
</reference>
<evidence type="ECO:0000259" key="8">
    <source>
        <dbReference type="PROSITE" id="PS51775"/>
    </source>
</evidence>
<keyword evidence="10" id="KW-1185">Reference proteome</keyword>
<keyword evidence="5" id="KW-0175">Coiled coil</keyword>
<dbReference type="GO" id="GO:0080115">
    <property type="term" value="F:myosin XI tail binding"/>
    <property type="evidence" value="ECO:0007669"/>
    <property type="project" value="UniProtKB-ARBA"/>
</dbReference>
<evidence type="ECO:0000256" key="6">
    <source>
        <dbReference type="SAM" id="MobiDB-lite"/>
    </source>
</evidence>
<feature type="coiled-coil region" evidence="5">
    <location>
        <begin position="404"/>
        <end position="509"/>
    </location>
</feature>
<keyword evidence="4 7" id="KW-0472">Membrane</keyword>
<dbReference type="PANTHER" id="PTHR31448:SF3">
    <property type="entry name" value="MYOSIN-BINDING PROTEIN 2"/>
    <property type="match status" value="1"/>
</dbReference>
<comment type="caution">
    <text evidence="9">The sequence shown here is derived from an EMBL/GenBank/DDBJ whole genome shotgun (WGS) entry which is preliminary data.</text>
</comment>
<dbReference type="InterPro" id="IPR039306">
    <property type="entry name" value="MYOB"/>
</dbReference>
<evidence type="ECO:0000256" key="4">
    <source>
        <dbReference type="ARBA" id="ARBA00023136"/>
    </source>
</evidence>
<dbReference type="Pfam" id="PF04576">
    <property type="entry name" value="Zein-binding"/>
    <property type="match status" value="1"/>
</dbReference>
<keyword evidence="3 7" id="KW-1133">Transmembrane helix</keyword>
<evidence type="ECO:0000256" key="5">
    <source>
        <dbReference type="SAM" id="Coils"/>
    </source>
</evidence>
<keyword evidence="2 7" id="KW-0812">Transmembrane</keyword>
<gene>
    <name evidence="9" type="ORF">HRI_005007400</name>
</gene>
<name>A0A9W7JHU9_HIBTR</name>
<feature type="domain" description="GTD-binding" evidence="8">
    <location>
        <begin position="402"/>
        <end position="500"/>
    </location>
</feature>
<feature type="compositionally biased region" description="Polar residues" evidence="6">
    <location>
        <begin position="523"/>
        <end position="532"/>
    </location>
</feature>
<evidence type="ECO:0000256" key="2">
    <source>
        <dbReference type="ARBA" id="ARBA00022692"/>
    </source>
</evidence>
<dbReference type="InterPro" id="IPR007656">
    <property type="entry name" value="GTD-bd"/>
</dbReference>
<evidence type="ECO:0000256" key="1">
    <source>
        <dbReference type="ARBA" id="ARBA00004167"/>
    </source>
</evidence>
<comment type="subcellular location">
    <subcellularLocation>
        <location evidence="1">Membrane</location>
        <topology evidence="1">Single-pass membrane protein</topology>
    </subcellularLocation>
</comment>
<feature type="transmembrane region" description="Helical" evidence="7">
    <location>
        <begin position="20"/>
        <end position="45"/>
    </location>
</feature>
<dbReference type="PROSITE" id="PS51775">
    <property type="entry name" value="GTD_BINDING"/>
    <property type="match status" value="1"/>
</dbReference>
<dbReference type="GO" id="GO:0016020">
    <property type="term" value="C:membrane"/>
    <property type="evidence" value="ECO:0007669"/>
    <property type="project" value="UniProtKB-SubCell"/>
</dbReference>
<dbReference type="EMBL" id="BSYR01000065">
    <property type="protein sequence ID" value="GMJ13382.1"/>
    <property type="molecule type" value="Genomic_DNA"/>
</dbReference>
<evidence type="ECO:0000313" key="10">
    <source>
        <dbReference type="Proteomes" id="UP001165190"/>
    </source>
</evidence>
<dbReference type="OrthoDB" id="1888939at2759"/>
<evidence type="ECO:0000313" key="9">
    <source>
        <dbReference type="EMBL" id="GMJ13382.1"/>
    </source>
</evidence>
<feature type="region of interest" description="Disordered" evidence="6">
    <location>
        <begin position="514"/>
        <end position="538"/>
    </location>
</feature>
<sequence length="577" mass="65539">MAANKFATMLHKNTNRITLVLAYALLEWILIVLLLLNSLFSYLIIKFADYFGLKRPCLWCSRLDHVFEPSKNSNSYRDLVCDDHANEISRVGYCSNHRKLVEYQDMCEDCLSSTWLDCCDLSKKLAFSPWMKQVGLIQHGDGDGDEVLENSEEDFKCSCCGVMLEKKWNLIAEDGGFGDVADEGNASDVARSDILADFKEDEQRVEENNRVEILSDGDDCNQMDTNEDDKDAVVVEKDLVSMEEEGEQGSLNVSMDVNELTQVGTNEEESPEIQPVHLEFYIEGDDCHLIPVELMDSVAMGSQRKYNFREEELGVGGNGDVETIQFKTMTVETCDQEVKNHLSVSSQLNEIEHDKVLDTPTSMDSIHLLHKKSPLLEKRELGMEDSLDASVLSGIECADGVLTVEKLKSALKAERNALNALYTELEEERSASAVAASQTMAMINRLQAEKATMQMEALQYQRMMEEQSEYDQEALQLLNELMVKREKEKAELEKELEIYRKRVQDYETKEKMIMRRRNDDSTRSATSASCSDGKSVDLNHEPKEGVLEMLLYSRIHQNTYSSCHFFARSITLAYSDN</sequence>
<dbReference type="Proteomes" id="UP001165190">
    <property type="component" value="Unassembled WGS sequence"/>
</dbReference>
<accession>A0A9W7JHU9</accession>
<proteinExistence type="predicted"/>
<organism evidence="9 10">
    <name type="scientific">Hibiscus trionum</name>
    <name type="common">Flower of an hour</name>
    <dbReference type="NCBI Taxonomy" id="183268"/>
    <lineage>
        <taxon>Eukaryota</taxon>
        <taxon>Viridiplantae</taxon>
        <taxon>Streptophyta</taxon>
        <taxon>Embryophyta</taxon>
        <taxon>Tracheophyta</taxon>
        <taxon>Spermatophyta</taxon>
        <taxon>Magnoliopsida</taxon>
        <taxon>eudicotyledons</taxon>
        <taxon>Gunneridae</taxon>
        <taxon>Pentapetalae</taxon>
        <taxon>rosids</taxon>
        <taxon>malvids</taxon>
        <taxon>Malvales</taxon>
        <taxon>Malvaceae</taxon>
        <taxon>Malvoideae</taxon>
        <taxon>Hibiscus</taxon>
    </lineage>
</organism>
<protein>
    <recommendedName>
        <fullName evidence="8">GTD-binding domain-containing protein</fullName>
    </recommendedName>
</protein>
<dbReference type="AlphaFoldDB" id="A0A9W7JHU9"/>
<dbReference type="PANTHER" id="PTHR31448">
    <property type="entry name" value="MYOSIN-BINDING PROTEIN 2"/>
    <property type="match status" value="1"/>
</dbReference>